<evidence type="ECO:0000259" key="11">
    <source>
        <dbReference type="PROSITE" id="PS51782"/>
    </source>
</evidence>
<gene>
    <name evidence="12" type="ORF">ENJ12_10040</name>
</gene>
<dbReference type="SUPFAM" id="SSF54106">
    <property type="entry name" value="LysM domain"/>
    <property type="match status" value="1"/>
</dbReference>
<dbReference type="Gene3D" id="3.10.350.10">
    <property type="entry name" value="LysM domain"/>
    <property type="match status" value="1"/>
</dbReference>
<dbReference type="InterPro" id="IPR018392">
    <property type="entry name" value="LysM"/>
</dbReference>
<comment type="similarity">
    <text evidence="3">Belongs to the N-acetylmuramoyl-L-alanine amidase 3 family.</text>
</comment>
<comment type="catalytic activity">
    <reaction evidence="1">
        <text>Hydrolyzes the link between N-acetylmuramoyl residues and L-amino acid residues in certain cell-wall glycopeptides.</text>
        <dbReference type="EC" id="3.5.1.28"/>
    </reaction>
</comment>
<keyword evidence="8" id="KW-0961">Cell wall biogenesis/degradation</keyword>
<evidence type="ECO:0000256" key="4">
    <source>
        <dbReference type="ARBA" id="ARBA00011901"/>
    </source>
</evidence>
<comment type="caution">
    <text evidence="12">The sequence shown here is derived from an EMBL/GenBank/DDBJ whole genome shotgun (WGS) entry which is preliminary data.</text>
</comment>
<feature type="domain" description="LysM" evidence="11">
    <location>
        <begin position="402"/>
        <end position="445"/>
    </location>
</feature>
<dbReference type="GO" id="GO:0009253">
    <property type="term" value="P:peptidoglycan catabolic process"/>
    <property type="evidence" value="ECO:0007669"/>
    <property type="project" value="InterPro"/>
</dbReference>
<comment type="subcellular location">
    <subcellularLocation>
        <location evidence="2">Periplasm</location>
    </subcellularLocation>
</comment>
<dbReference type="Gene3D" id="3.40.630.40">
    <property type="entry name" value="Zn-dependent exopeptidases"/>
    <property type="match status" value="1"/>
</dbReference>
<accession>A0A831RY53</accession>
<evidence type="ECO:0000313" key="12">
    <source>
        <dbReference type="EMBL" id="HEC07184.1"/>
    </source>
</evidence>
<dbReference type="GO" id="GO:0071555">
    <property type="term" value="P:cell wall organization"/>
    <property type="evidence" value="ECO:0007669"/>
    <property type="project" value="UniProtKB-KW"/>
</dbReference>
<dbReference type="CDD" id="cd02696">
    <property type="entry name" value="MurNAc-LAA"/>
    <property type="match status" value="1"/>
</dbReference>
<dbReference type="SMART" id="SM00646">
    <property type="entry name" value="Ami_3"/>
    <property type="match status" value="1"/>
</dbReference>
<dbReference type="GO" id="GO:0030288">
    <property type="term" value="C:outer membrane-bounded periplasmic space"/>
    <property type="evidence" value="ECO:0007669"/>
    <property type="project" value="TreeGrafter"/>
</dbReference>
<keyword evidence="6" id="KW-0574">Periplasm</keyword>
<dbReference type="PANTHER" id="PTHR30404">
    <property type="entry name" value="N-ACETYLMURAMOYL-L-ALANINE AMIDASE"/>
    <property type="match status" value="1"/>
</dbReference>
<dbReference type="GO" id="GO:0008745">
    <property type="term" value="F:N-acetylmuramoyl-L-alanine amidase activity"/>
    <property type="evidence" value="ECO:0007669"/>
    <property type="project" value="UniProtKB-EC"/>
</dbReference>
<dbReference type="Pfam" id="PF11741">
    <property type="entry name" value="AMIN"/>
    <property type="match status" value="1"/>
</dbReference>
<dbReference type="SUPFAM" id="SSF53187">
    <property type="entry name" value="Zn-dependent exopeptidases"/>
    <property type="match status" value="1"/>
</dbReference>
<dbReference type="InterPro" id="IPR036779">
    <property type="entry name" value="LysM_dom_sf"/>
</dbReference>
<organism evidence="12">
    <name type="scientific">Thiolapillus brandeum</name>
    <dbReference type="NCBI Taxonomy" id="1076588"/>
    <lineage>
        <taxon>Bacteria</taxon>
        <taxon>Pseudomonadati</taxon>
        <taxon>Pseudomonadota</taxon>
        <taxon>Gammaproteobacteria</taxon>
        <taxon>Chromatiales</taxon>
        <taxon>Sedimenticolaceae</taxon>
        <taxon>Thiolapillus</taxon>
    </lineage>
</organism>
<dbReference type="PROSITE" id="PS51782">
    <property type="entry name" value="LYSM"/>
    <property type="match status" value="1"/>
</dbReference>
<dbReference type="EMBL" id="DRLF01000344">
    <property type="protein sequence ID" value="HEC07184.1"/>
    <property type="molecule type" value="Genomic_DNA"/>
</dbReference>
<evidence type="ECO:0000256" key="8">
    <source>
        <dbReference type="ARBA" id="ARBA00023316"/>
    </source>
</evidence>
<reference evidence="12" key="1">
    <citation type="journal article" date="2020" name="mSystems">
        <title>Genome- and Community-Level Interaction Insights into Carbon Utilization and Element Cycling Functions of Hydrothermarchaeota in Hydrothermal Sediment.</title>
        <authorList>
            <person name="Zhou Z."/>
            <person name="Liu Y."/>
            <person name="Xu W."/>
            <person name="Pan J."/>
            <person name="Luo Z.H."/>
            <person name="Li M."/>
        </authorList>
    </citation>
    <scope>NUCLEOTIDE SEQUENCE [LARGE SCALE GENOMIC DNA]</scope>
    <source>
        <strain evidence="12">HyVt-458</strain>
    </source>
</reference>
<evidence type="ECO:0000256" key="3">
    <source>
        <dbReference type="ARBA" id="ARBA00010860"/>
    </source>
</evidence>
<dbReference type="InterPro" id="IPR021731">
    <property type="entry name" value="AMIN_dom"/>
</dbReference>
<dbReference type="Gene3D" id="2.60.40.3500">
    <property type="match status" value="1"/>
</dbReference>
<evidence type="ECO:0000256" key="9">
    <source>
        <dbReference type="ARBA" id="ARBA00074581"/>
    </source>
</evidence>
<sequence>MNIHRVKNAVVLLCLLCLTAPVAVFADASIHGVRMWNAPDHTRLVFDVSKQVQHRLFSLHNPDRLVIDFEKSDLKAKLKSDQFRNRHISSLRYAPQPNGKLRVVLDLKQAVRPRSFMLRPSGQYGHRLVIDLYDRNGAAKAVQSVKKSQNMQGARDVVIAIDAGHGGEDPGARGKKLKSKEKVITLQIARRLKKLIDAEPGMHAVLTRKGDYYVGLRKRMKIARREHADFFVSIHADAFRNRKARGASVFVLSNRGASSEAARWLAAKENAADMVGGVSLDDKDDVLASVLLDLAQTGTLAASMRAARTVHREMGKIGRLHGNKVQNAGFMVLKSPDIPSMLVETGFISNPQEERKLASASYQTKIAKAVFKGIKEYFHNEPPLGTRLALQKQKKAGKQSVAKYVIRRGDTLSAIAQRHRVSIADLRSENRISNDRIRVGQVLKIPST</sequence>
<dbReference type="Pfam" id="PF01520">
    <property type="entry name" value="Amidase_3"/>
    <property type="match status" value="1"/>
</dbReference>
<dbReference type="CDD" id="cd00118">
    <property type="entry name" value="LysM"/>
    <property type="match status" value="1"/>
</dbReference>
<feature type="chain" id="PRO_5032590400" description="N-acetylmuramoyl-L-alanine amidase AmiC" evidence="10">
    <location>
        <begin position="27"/>
        <end position="448"/>
    </location>
</feature>
<dbReference type="AlphaFoldDB" id="A0A831RY53"/>
<dbReference type="SMART" id="SM00257">
    <property type="entry name" value="LysM"/>
    <property type="match status" value="1"/>
</dbReference>
<evidence type="ECO:0000256" key="6">
    <source>
        <dbReference type="ARBA" id="ARBA00022764"/>
    </source>
</evidence>
<dbReference type="FunFam" id="3.40.630.40:FF:000001">
    <property type="entry name" value="N-acetylmuramoyl-L-alanine amidase"/>
    <property type="match status" value="1"/>
</dbReference>
<evidence type="ECO:0000256" key="7">
    <source>
        <dbReference type="ARBA" id="ARBA00022801"/>
    </source>
</evidence>
<dbReference type="Pfam" id="PF01476">
    <property type="entry name" value="LysM"/>
    <property type="match status" value="1"/>
</dbReference>
<name>A0A831RY53_9GAMM</name>
<feature type="signal peptide" evidence="10">
    <location>
        <begin position="1"/>
        <end position="26"/>
    </location>
</feature>
<dbReference type="InterPro" id="IPR050695">
    <property type="entry name" value="N-acetylmuramoyl_amidase_3"/>
</dbReference>
<evidence type="ECO:0000256" key="1">
    <source>
        <dbReference type="ARBA" id="ARBA00001561"/>
    </source>
</evidence>
<evidence type="ECO:0000256" key="5">
    <source>
        <dbReference type="ARBA" id="ARBA00022729"/>
    </source>
</evidence>
<keyword evidence="7" id="KW-0378">Hydrolase</keyword>
<dbReference type="InterPro" id="IPR002508">
    <property type="entry name" value="MurNAc-LAA_cat"/>
</dbReference>
<dbReference type="Proteomes" id="UP000886339">
    <property type="component" value="Unassembled WGS sequence"/>
</dbReference>
<proteinExistence type="inferred from homology"/>
<keyword evidence="5 10" id="KW-0732">Signal</keyword>
<evidence type="ECO:0000256" key="10">
    <source>
        <dbReference type="SAM" id="SignalP"/>
    </source>
</evidence>
<dbReference type="EC" id="3.5.1.28" evidence="4"/>
<protein>
    <recommendedName>
        <fullName evidence="9">N-acetylmuramoyl-L-alanine amidase AmiC</fullName>
        <ecNumber evidence="4">3.5.1.28</ecNumber>
    </recommendedName>
</protein>
<evidence type="ECO:0000256" key="2">
    <source>
        <dbReference type="ARBA" id="ARBA00004418"/>
    </source>
</evidence>
<dbReference type="PANTHER" id="PTHR30404:SF0">
    <property type="entry name" value="N-ACETYLMURAMOYL-L-ALANINE AMIDASE AMIC"/>
    <property type="match status" value="1"/>
</dbReference>